<evidence type="ECO:0000313" key="2">
    <source>
        <dbReference type="Proteomes" id="UP000472372"/>
    </source>
</evidence>
<dbReference type="AlphaFoldDB" id="A0A6S6VPZ5"/>
<dbReference type="EMBL" id="HG992977">
    <property type="protein sequence ID" value="CAE6994913.1"/>
    <property type="molecule type" value="Genomic_DNA"/>
</dbReference>
<dbReference type="Proteomes" id="UP000472372">
    <property type="component" value="Chromosome 1"/>
</dbReference>
<protein>
    <submittedName>
        <fullName evidence="1">Uncharacterized protein</fullName>
    </submittedName>
</protein>
<accession>A0A6S6VPZ5</accession>
<proteinExistence type="predicted"/>
<reference evidence="1" key="1">
    <citation type="submission" date="2021-02" db="EMBL/GenBank/DDBJ databases">
        <authorList>
            <person name="Syme A R."/>
            <person name="Syme A R."/>
            <person name="Moolhuijzen P."/>
        </authorList>
    </citation>
    <scope>NUCLEOTIDE SEQUENCE</scope>
    <source>
        <strain evidence="1">W1-1</strain>
    </source>
</reference>
<organism evidence="1 2">
    <name type="scientific">Pyrenophora teres f. teres</name>
    <dbReference type="NCBI Taxonomy" id="97479"/>
    <lineage>
        <taxon>Eukaryota</taxon>
        <taxon>Fungi</taxon>
        <taxon>Dikarya</taxon>
        <taxon>Ascomycota</taxon>
        <taxon>Pezizomycotina</taxon>
        <taxon>Dothideomycetes</taxon>
        <taxon>Pleosporomycetidae</taxon>
        <taxon>Pleosporales</taxon>
        <taxon>Pleosporineae</taxon>
        <taxon>Pleosporaceae</taxon>
        <taxon>Pyrenophora</taxon>
    </lineage>
</organism>
<sequence>MKLTTIGLCLLGIISQAAAAPVELPTKDLYAACIKAGRIDCTPP</sequence>
<evidence type="ECO:0000313" key="1">
    <source>
        <dbReference type="EMBL" id="CAE6994913.1"/>
    </source>
</evidence>
<gene>
    <name evidence="1" type="ORF">PTTW11_00003</name>
</gene>
<name>A0A6S6VPZ5_9PLEO</name>